<dbReference type="AlphaFoldDB" id="A0A7C3ERE0"/>
<evidence type="ECO:0008006" key="2">
    <source>
        <dbReference type="Google" id="ProtNLM"/>
    </source>
</evidence>
<gene>
    <name evidence="1" type="ORF">ENS19_01740</name>
</gene>
<proteinExistence type="predicted"/>
<reference evidence="1" key="1">
    <citation type="journal article" date="2020" name="mSystems">
        <title>Genome- and Community-Level Interaction Insights into Carbon Utilization and Element Cycling Functions of Hydrothermarchaeota in Hydrothermal Sediment.</title>
        <authorList>
            <person name="Zhou Z."/>
            <person name="Liu Y."/>
            <person name="Xu W."/>
            <person name="Pan J."/>
            <person name="Luo Z.H."/>
            <person name="Li M."/>
        </authorList>
    </citation>
    <scope>NUCLEOTIDE SEQUENCE [LARGE SCALE GENOMIC DNA]</scope>
    <source>
        <strain evidence="1">SpSt-468</strain>
    </source>
</reference>
<dbReference type="EMBL" id="DSTX01000002">
    <property type="protein sequence ID" value="HFK19984.1"/>
    <property type="molecule type" value="Genomic_DNA"/>
</dbReference>
<accession>A0A7C3ERE0</accession>
<protein>
    <recommendedName>
        <fullName evidence="2">ArsR family transcriptional regulator</fullName>
    </recommendedName>
</protein>
<sequence length="85" mass="9684">MSFDDAMKWRTESLDLIIMDLLSKKQGTLKDDELLEMLRAMLREISTTELNKILMSLELRGKINVAMLKKGRVITLLKPKHGGPA</sequence>
<organism evidence="1">
    <name type="scientific">Candidatus Methanomethylicus mesodigestus</name>
    <dbReference type="NCBI Taxonomy" id="1867258"/>
    <lineage>
        <taxon>Archaea</taxon>
        <taxon>Thermoproteota</taxon>
        <taxon>Methanosuratincolia</taxon>
        <taxon>Candidatus Methanomethylicales</taxon>
        <taxon>Candidatus Methanomethylicaceae</taxon>
        <taxon>Candidatus Methanomethylicus</taxon>
    </lineage>
</organism>
<evidence type="ECO:0000313" key="1">
    <source>
        <dbReference type="EMBL" id="HFK19984.1"/>
    </source>
</evidence>
<name>A0A7C3ERE0_9CREN</name>
<comment type="caution">
    <text evidence="1">The sequence shown here is derived from an EMBL/GenBank/DDBJ whole genome shotgun (WGS) entry which is preliminary data.</text>
</comment>